<sequence length="190" mass="22168">MKLRKKTLLNIVLILFVVSFFVTPLGHYSKVGLMQLFSFSPHIVDSSKRQTLSFYNWTLKDPNWEFFNFERSRGKVILIDFWASWRLPSLPELKSIQGLYEDYGDRVDFYIVTNEEKPPVEAFMQEYGFTFPVTYLFAESDSPLPSVEPPRSYLIDQQGYIVIDQSGMADWNTSKVRALLDTLLENPQND</sequence>
<dbReference type="PANTHER" id="PTHR42852:SF13">
    <property type="entry name" value="PROTEIN DIPZ"/>
    <property type="match status" value="1"/>
</dbReference>
<protein>
    <submittedName>
        <fullName evidence="3">TlpA disulfide reductase family protein</fullName>
    </submittedName>
</protein>
<reference evidence="3" key="1">
    <citation type="submission" date="2023-06" db="EMBL/GenBank/DDBJ databases">
        <title>Robiginitalea aurantiacus sp. nov. and Algoriphagus sediminis sp. nov., isolated from coastal sediment.</title>
        <authorList>
            <person name="Zhou Z.Y."/>
            <person name="An J."/>
            <person name="Jia Y.W."/>
            <person name="Du Z.J."/>
        </authorList>
    </citation>
    <scope>NUCLEOTIDE SEQUENCE</scope>
    <source>
        <strain evidence="3">M39</strain>
    </source>
</reference>
<evidence type="ECO:0000313" key="4">
    <source>
        <dbReference type="Proteomes" id="UP001174839"/>
    </source>
</evidence>
<evidence type="ECO:0000256" key="1">
    <source>
        <dbReference type="SAM" id="Phobius"/>
    </source>
</evidence>
<feature type="transmembrane region" description="Helical" evidence="1">
    <location>
        <begin position="7"/>
        <end position="28"/>
    </location>
</feature>
<accession>A0ABT7WCU0</accession>
<keyword evidence="1" id="KW-1133">Transmembrane helix</keyword>
<keyword evidence="4" id="KW-1185">Reference proteome</keyword>
<feature type="domain" description="Thioredoxin" evidence="2">
    <location>
        <begin position="41"/>
        <end position="185"/>
    </location>
</feature>
<dbReference type="InterPro" id="IPR050553">
    <property type="entry name" value="Thioredoxin_ResA/DsbE_sf"/>
</dbReference>
<dbReference type="PROSITE" id="PS51352">
    <property type="entry name" value="THIOREDOXIN_2"/>
    <property type="match status" value="1"/>
</dbReference>
<dbReference type="EMBL" id="JAUDUY010000002">
    <property type="protein sequence ID" value="MDM9630730.1"/>
    <property type="molecule type" value="Genomic_DNA"/>
</dbReference>
<dbReference type="Gene3D" id="3.40.30.10">
    <property type="entry name" value="Glutaredoxin"/>
    <property type="match status" value="1"/>
</dbReference>
<name>A0ABT7WCU0_9FLAO</name>
<dbReference type="Proteomes" id="UP001174839">
    <property type="component" value="Unassembled WGS sequence"/>
</dbReference>
<keyword evidence="1" id="KW-0812">Transmembrane</keyword>
<evidence type="ECO:0000259" key="2">
    <source>
        <dbReference type="PROSITE" id="PS51352"/>
    </source>
</evidence>
<gene>
    <name evidence="3" type="ORF">QU605_04570</name>
</gene>
<dbReference type="PANTHER" id="PTHR42852">
    <property type="entry name" value="THIOL:DISULFIDE INTERCHANGE PROTEIN DSBE"/>
    <property type="match status" value="1"/>
</dbReference>
<dbReference type="SUPFAM" id="SSF52833">
    <property type="entry name" value="Thioredoxin-like"/>
    <property type="match status" value="1"/>
</dbReference>
<organism evidence="3 4">
    <name type="scientific">Robiginitalea aurantiaca</name>
    <dbReference type="NCBI Taxonomy" id="3056915"/>
    <lineage>
        <taxon>Bacteria</taxon>
        <taxon>Pseudomonadati</taxon>
        <taxon>Bacteroidota</taxon>
        <taxon>Flavobacteriia</taxon>
        <taxon>Flavobacteriales</taxon>
        <taxon>Flavobacteriaceae</taxon>
        <taxon>Robiginitalea</taxon>
    </lineage>
</organism>
<evidence type="ECO:0000313" key="3">
    <source>
        <dbReference type="EMBL" id="MDM9630730.1"/>
    </source>
</evidence>
<dbReference type="RefSeq" id="WP_289724099.1">
    <property type="nucleotide sequence ID" value="NZ_JAUDUY010000002.1"/>
</dbReference>
<proteinExistence type="predicted"/>
<dbReference type="InterPro" id="IPR036249">
    <property type="entry name" value="Thioredoxin-like_sf"/>
</dbReference>
<comment type="caution">
    <text evidence="3">The sequence shown here is derived from an EMBL/GenBank/DDBJ whole genome shotgun (WGS) entry which is preliminary data.</text>
</comment>
<keyword evidence="1" id="KW-0472">Membrane</keyword>
<dbReference type="CDD" id="cd02966">
    <property type="entry name" value="TlpA_like_family"/>
    <property type="match status" value="1"/>
</dbReference>
<dbReference type="InterPro" id="IPR013766">
    <property type="entry name" value="Thioredoxin_domain"/>
</dbReference>